<feature type="region of interest" description="Disordered" evidence="1">
    <location>
        <begin position="138"/>
        <end position="219"/>
    </location>
</feature>
<evidence type="ECO:0000313" key="2">
    <source>
        <dbReference type="EMBL" id="OJJ75969.1"/>
    </source>
</evidence>
<feature type="region of interest" description="Disordered" evidence="1">
    <location>
        <begin position="1"/>
        <end position="57"/>
    </location>
</feature>
<organism evidence="2 3">
    <name type="scientific">Aspergillus brasiliensis (strain CBS 101740 / IMI 381727 / IBT 21946)</name>
    <dbReference type="NCBI Taxonomy" id="767769"/>
    <lineage>
        <taxon>Eukaryota</taxon>
        <taxon>Fungi</taxon>
        <taxon>Dikarya</taxon>
        <taxon>Ascomycota</taxon>
        <taxon>Pezizomycotina</taxon>
        <taxon>Eurotiomycetes</taxon>
        <taxon>Eurotiomycetidae</taxon>
        <taxon>Eurotiales</taxon>
        <taxon>Aspergillaceae</taxon>
        <taxon>Aspergillus</taxon>
        <taxon>Aspergillus subgen. Circumdati</taxon>
    </lineage>
</organism>
<feature type="compositionally biased region" description="Polar residues" evidence="1">
    <location>
        <begin position="1"/>
        <end position="10"/>
    </location>
</feature>
<dbReference type="AlphaFoldDB" id="A0A1L9UWQ0"/>
<accession>A0A1L9UWQ0</accession>
<evidence type="ECO:0000313" key="3">
    <source>
        <dbReference type="Proteomes" id="UP000184499"/>
    </source>
</evidence>
<name>A0A1L9UWQ0_ASPBC</name>
<protein>
    <submittedName>
        <fullName evidence="2">Uncharacterized protein</fullName>
    </submittedName>
</protein>
<evidence type="ECO:0000256" key="1">
    <source>
        <dbReference type="SAM" id="MobiDB-lite"/>
    </source>
</evidence>
<keyword evidence="3" id="KW-1185">Reference proteome</keyword>
<feature type="compositionally biased region" description="Polar residues" evidence="1">
    <location>
        <begin position="38"/>
        <end position="57"/>
    </location>
</feature>
<proteinExistence type="predicted"/>
<feature type="compositionally biased region" description="Acidic residues" evidence="1">
    <location>
        <begin position="138"/>
        <end position="154"/>
    </location>
</feature>
<feature type="compositionally biased region" description="Acidic residues" evidence="1">
    <location>
        <begin position="163"/>
        <end position="185"/>
    </location>
</feature>
<dbReference type="Proteomes" id="UP000184499">
    <property type="component" value="Unassembled WGS sequence"/>
</dbReference>
<dbReference type="EMBL" id="KV878680">
    <property type="protein sequence ID" value="OJJ75969.1"/>
    <property type="molecule type" value="Genomic_DNA"/>
</dbReference>
<dbReference type="RefSeq" id="XP_067483216.1">
    <property type="nucleotide sequence ID" value="XM_067622272.1"/>
</dbReference>
<feature type="compositionally biased region" description="Basic residues" evidence="1">
    <location>
        <begin position="204"/>
        <end position="219"/>
    </location>
</feature>
<dbReference type="OMA" id="PPFFGER"/>
<sequence length="219" mass="24773">MSKATASEGSAQAPLRDEMNRVTNSKPAAQAHLHCETTDQVSPRQRESNSGNARSNESSAIYSAPYIMTGELISRSAITEVHMTMVLIPSDSEERALSISSIGSHYRIVSESTVEERSQSESSLHGDHDEEAFKETLDAEWSDFDDPSYEGGDEEWSRLDDGHYDDDDDDDDDDDEEEEGSEEHDLELHPHLLERISRVVHPPSLRHKHPRRYHDKQSR</sequence>
<dbReference type="GeneID" id="93574760"/>
<gene>
    <name evidence="2" type="ORF">ASPBRDRAFT_26487</name>
</gene>
<feature type="compositionally biased region" description="Basic and acidic residues" evidence="1">
    <location>
        <begin position="186"/>
        <end position="197"/>
    </location>
</feature>
<reference evidence="3" key="1">
    <citation type="journal article" date="2017" name="Genome Biol.">
        <title>Comparative genomics reveals high biological diversity and specific adaptations in the industrially and medically important fungal genus Aspergillus.</title>
        <authorList>
            <person name="de Vries R.P."/>
            <person name="Riley R."/>
            <person name="Wiebenga A."/>
            <person name="Aguilar-Osorio G."/>
            <person name="Amillis S."/>
            <person name="Uchima C.A."/>
            <person name="Anderluh G."/>
            <person name="Asadollahi M."/>
            <person name="Askin M."/>
            <person name="Barry K."/>
            <person name="Battaglia E."/>
            <person name="Bayram O."/>
            <person name="Benocci T."/>
            <person name="Braus-Stromeyer S.A."/>
            <person name="Caldana C."/>
            <person name="Canovas D."/>
            <person name="Cerqueira G.C."/>
            <person name="Chen F."/>
            <person name="Chen W."/>
            <person name="Choi C."/>
            <person name="Clum A."/>
            <person name="Dos Santos R.A."/>
            <person name="Damasio A.R."/>
            <person name="Diallinas G."/>
            <person name="Emri T."/>
            <person name="Fekete E."/>
            <person name="Flipphi M."/>
            <person name="Freyberg S."/>
            <person name="Gallo A."/>
            <person name="Gournas C."/>
            <person name="Habgood R."/>
            <person name="Hainaut M."/>
            <person name="Harispe M.L."/>
            <person name="Henrissat B."/>
            <person name="Hilden K.S."/>
            <person name="Hope R."/>
            <person name="Hossain A."/>
            <person name="Karabika E."/>
            <person name="Karaffa L."/>
            <person name="Karanyi Z."/>
            <person name="Krasevec N."/>
            <person name="Kuo A."/>
            <person name="Kusch H."/>
            <person name="LaButti K."/>
            <person name="Lagendijk E.L."/>
            <person name="Lapidus A."/>
            <person name="Levasseur A."/>
            <person name="Lindquist E."/>
            <person name="Lipzen A."/>
            <person name="Logrieco A.F."/>
            <person name="MacCabe A."/>
            <person name="Maekelae M.R."/>
            <person name="Malavazi I."/>
            <person name="Melin P."/>
            <person name="Meyer V."/>
            <person name="Mielnichuk N."/>
            <person name="Miskei M."/>
            <person name="Molnar A.P."/>
            <person name="Mule G."/>
            <person name="Ngan C.Y."/>
            <person name="Orejas M."/>
            <person name="Orosz E."/>
            <person name="Ouedraogo J.P."/>
            <person name="Overkamp K.M."/>
            <person name="Park H.-S."/>
            <person name="Perrone G."/>
            <person name="Piumi F."/>
            <person name="Punt P.J."/>
            <person name="Ram A.F."/>
            <person name="Ramon A."/>
            <person name="Rauscher S."/>
            <person name="Record E."/>
            <person name="Riano-Pachon D.M."/>
            <person name="Robert V."/>
            <person name="Roehrig J."/>
            <person name="Ruller R."/>
            <person name="Salamov A."/>
            <person name="Salih N.S."/>
            <person name="Samson R.A."/>
            <person name="Sandor E."/>
            <person name="Sanguinetti M."/>
            <person name="Schuetze T."/>
            <person name="Sepcic K."/>
            <person name="Shelest E."/>
            <person name="Sherlock G."/>
            <person name="Sophianopoulou V."/>
            <person name="Squina F.M."/>
            <person name="Sun H."/>
            <person name="Susca A."/>
            <person name="Todd R.B."/>
            <person name="Tsang A."/>
            <person name="Unkles S.E."/>
            <person name="van de Wiele N."/>
            <person name="van Rossen-Uffink D."/>
            <person name="Oliveira J.V."/>
            <person name="Vesth T.C."/>
            <person name="Visser J."/>
            <person name="Yu J.-H."/>
            <person name="Zhou M."/>
            <person name="Andersen M.R."/>
            <person name="Archer D.B."/>
            <person name="Baker S.E."/>
            <person name="Benoit I."/>
            <person name="Brakhage A.A."/>
            <person name="Braus G.H."/>
            <person name="Fischer R."/>
            <person name="Frisvad J.C."/>
            <person name="Goldman G.H."/>
            <person name="Houbraken J."/>
            <person name="Oakley B."/>
            <person name="Pocsi I."/>
            <person name="Scazzocchio C."/>
            <person name="Seiboth B."/>
            <person name="vanKuyk P.A."/>
            <person name="Wortman J."/>
            <person name="Dyer P.S."/>
            <person name="Grigoriev I.V."/>
        </authorList>
    </citation>
    <scope>NUCLEOTIDE SEQUENCE [LARGE SCALE GENOMIC DNA]</scope>
    <source>
        <strain evidence="3">CBS 101740 / IMI 381727 / IBT 21946</strain>
    </source>
</reference>
<dbReference type="VEuPathDB" id="FungiDB:ASPBRDRAFT_26487"/>